<proteinExistence type="predicted"/>
<dbReference type="GeneID" id="40310513"/>
<evidence type="ECO:0000259" key="2">
    <source>
        <dbReference type="Pfam" id="PF23634"/>
    </source>
</evidence>
<dbReference type="OrthoDB" id="359169at2759"/>
<dbReference type="Pfam" id="PF23634">
    <property type="entry name" value="PH_CERLI1"/>
    <property type="match status" value="1"/>
</dbReference>
<evidence type="ECO:0000313" key="4">
    <source>
        <dbReference type="Proteomes" id="UP000224006"/>
    </source>
</evidence>
<accession>A0A2A9MJV1</accession>
<dbReference type="Proteomes" id="UP000224006">
    <property type="component" value="Chromosome IV"/>
</dbReference>
<feature type="domain" description="CERLI1-like PH" evidence="2">
    <location>
        <begin position="229"/>
        <end position="337"/>
    </location>
</feature>
<protein>
    <recommendedName>
        <fullName evidence="2">CERLI1-like PH domain-containing protein</fullName>
    </recommendedName>
</protein>
<dbReference type="EMBL" id="NWUJ01000004">
    <property type="protein sequence ID" value="PFH35933.1"/>
    <property type="molecule type" value="Genomic_DNA"/>
</dbReference>
<feature type="region of interest" description="Disordered" evidence="1">
    <location>
        <begin position="343"/>
        <end position="435"/>
    </location>
</feature>
<comment type="caution">
    <text evidence="3">The sequence shown here is derived from an EMBL/GenBank/DDBJ whole genome shotgun (WGS) entry which is preliminary data.</text>
</comment>
<organism evidence="3 4">
    <name type="scientific">Besnoitia besnoiti</name>
    <name type="common">Apicomplexan protozoan</name>
    <dbReference type="NCBI Taxonomy" id="94643"/>
    <lineage>
        <taxon>Eukaryota</taxon>
        <taxon>Sar</taxon>
        <taxon>Alveolata</taxon>
        <taxon>Apicomplexa</taxon>
        <taxon>Conoidasida</taxon>
        <taxon>Coccidia</taxon>
        <taxon>Eucoccidiorida</taxon>
        <taxon>Eimeriorina</taxon>
        <taxon>Sarcocystidae</taxon>
        <taxon>Besnoitia</taxon>
    </lineage>
</organism>
<dbReference type="InterPro" id="IPR035892">
    <property type="entry name" value="C2_domain_sf"/>
</dbReference>
<evidence type="ECO:0000313" key="3">
    <source>
        <dbReference type="EMBL" id="PFH35933.1"/>
    </source>
</evidence>
<reference evidence="3 4" key="1">
    <citation type="submission" date="2017-09" db="EMBL/GenBank/DDBJ databases">
        <title>Genome sequencing of Besnoitia besnoiti strain Bb-Ger1.</title>
        <authorList>
            <person name="Schares G."/>
            <person name="Venepally P."/>
            <person name="Lorenzi H.A."/>
        </authorList>
    </citation>
    <scope>NUCLEOTIDE SEQUENCE [LARGE SCALE GENOMIC DNA]</scope>
    <source>
        <strain evidence="3 4">Bb-Ger1</strain>
    </source>
</reference>
<sequence>MALALRLMGKGLGFGAKAVGGAVTGVAGSCFRHMTSGLPHPTECGCIGALFYYLGLHDHRKFNLLVEIHELDHVPKSASLYLTVEIGRKNATTQVVKTKGTQAVLVEERLMLHVRQVDSEVTIVLYKKGMMKNTRLASVTVPIKEELIDKNFPKRTWYSLKAESGKTLPRVNISWFRLDSSVPTNQSPLLQQAMLIAQKEADEKGEPVDVNLGEMSQKERLAFFAHVLEGPLERLNPGGGTWMTCYGKAMEVKPDRWEWCFWDSAEQCKQGAEKQGSIPFLAISLVLPDRKDRNIFYVRYHDKDTHYDVFFRRLDRDRNLWSDGLYEFIEKLRAYRELCPTGELGKKGEGRGAKKGQKALEDETTEVNEESGRTSRKSGGKKSRRPSTTPRLDISTARRVHSPRATIPLKQGPNAQQHMLEEVMISTQSSAREYD</sequence>
<dbReference type="STRING" id="94643.A0A2A9MJV1"/>
<gene>
    <name evidence="3" type="ORF">BESB_055840</name>
</gene>
<name>A0A2A9MJV1_BESBE</name>
<dbReference type="PROSITE" id="PS51257">
    <property type="entry name" value="PROKAR_LIPOPROTEIN"/>
    <property type="match status" value="1"/>
</dbReference>
<evidence type="ECO:0000256" key="1">
    <source>
        <dbReference type="SAM" id="MobiDB-lite"/>
    </source>
</evidence>
<dbReference type="InterPro" id="IPR056293">
    <property type="entry name" value="PH_CERLI1"/>
</dbReference>
<feature type="compositionally biased region" description="Basic residues" evidence="1">
    <location>
        <begin position="374"/>
        <end position="385"/>
    </location>
</feature>
<feature type="compositionally biased region" description="Polar residues" evidence="1">
    <location>
        <begin position="425"/>
        <end position="435"/>
    </location>
</feature>
<dbReference type="Gene3D" id="2.60.40.150">
    <property type="entry name" value="C2 domain"/>
    <property type="match status" value="1"/>
</dbReference>
<keyword evidence="4" id="KW-1185">Reference proteome</keyword>
<dbReference type="AlphaFoldDB" id="A0A2A9MJV1"/>
<dbReference type="VEuPathDB" id="ToxoDB:BESB_055840"/>
<dbReference type="KEGG" id="bbes:BESB_055840"/>
<dbReference type="SUPFAM" id="SSF49562">
    <property type="entry name" value="C2 domain (Calcium/lipid-binding domain, CaLB)"/>
    <property type="match status" value="1"/>
</dbReference>
<dbReference type="RefSeq" id="XP_029219942.1">
    <property type="nucleotide sequence ID" value="XM_029364019.1"/>
</dbReference>